<dbReference type="PANTHER" id="PTHR42059">
    <property type="entry name" value="TNT DOMAIN-CONTAINING PROTEIN"/>
    <property type="match status" value="1"/>
</dbReference>
<dbReference type="OrthoDB" id="2923349at2759"/>
<dbReference type="EMBL" id="AZHB01000004">
    <property type="protein sequence ID" value="OAA70294.1"/>
    <property type="molecule type" value="Genomic_DNA"/>
</dbReference>
<feature type="signal peptide" evidence="2">
    <location>
        <begin position="1"/>
        <end position="24"/>
    </location>
</feature>
<feature type="domain" description="TNT" evidence="3">
    <location>
        <begin position="116"/>
        <end position="212"/>
    </location>
</feature>
<organism evidence="4 5">
    <name type="scientific">Cordyceps fumosorosea (strain ARSEF 2679)</name>
    <name type="common">Isaria fumosorosea</name>
    <dbReference type="NCBI Taxonomy" id="1081104"/>
    <lineage>
        <taxon>Eukaryota</taxon>
        <taxon>Fungi</taxon>
        <taxon>Dikarya</taxon>
        <taxon>Ascomycota</taxon>
        <taxon>Pezizomycotina</taxon>
        <taxon>Sordariomycetes</taxon>
        <taxon>Hypocreomycetidae</taxon>
        <taxon>Hypocreales</taxon>
        <taxon>Cordycipitaceae</taxon>
        <taxon>Cordyceps</taxon>
    </lineage>
</organism>
<feature type="region of interest" description="Disordered" evidence="1">
    <location>
        <begin position="138"/>
        <end position="157"/>
    </location>
</feature>
<dbReference type="PANTHER" id="PTHR42059:SF1">
    <property type="entry name" value="TNT DOMAIN-CONTAINING PROTEIN"/>
    <property type="match status" value="1"/>
</dbReference>
<accession>A0A162LGJ7</accession>
<dbReference type="Proteomes" id="UP000076744">
    <property type="component" value="Unassembled WGS sequence"/>
</dbReference>
<evidence type="ECO:0000256" key="1">
    <source>
        <dbReference type="SAM" id="MobiDB-lite"/>
    </source>
</evidence>
<evidence type="ECO:0000256" key="2">
    <source>
        <dbReference type="SAM" id="SignalP"/>
    </source>
</evidence>
<dbReference type="InterPro" id="IPR025331">
    <property type="entry name" value="TNT"/>
</dbReference>
<comment type="caution">
    <text evidence="4">The sequence shown here is derived from an EMBL/GenBank/DDBJ whole genome shotgun (WGS) entry which is preliminary data.</text>
</comment>
<dbReference type="InterPro" id="IPR053024">
    <property type="entry name" value="Fungal_surface_NADase"/>
</dbReference>
<feature type="chain" id="PRO_5007836961" description="TNT domain-containing protein" evidence="2">
    <location>
        <begin position="25"/>
        <end position="231"/>
    </location>
</feature>
<gene>
    <name evidence="4" type="ORF">ISF_02268</name>
</gene>
<dbReference type="AlphaFoldDB" id="A0A162LGJ7"/>
<protein>
    <recommendedName>
        <fullName evidence="3">TNT domain-containing protein</fullName>
    </recommendedName>
</protein>
<keyword evidence="5" id="KW-1185">Reference proteome</keyword>
<sequence length="231" mass="24527">MKFLATLVLPYLAGAAAINGRADATGPCSCKGATPGTDADAAATYLCADARLGPKQLPTKLPLGRLVSGYNRLGRDDVTVEQFLANWTGPDGKYKYPPQNGFTLDDNGNAINGTMQLEVGTLIDRFGSERGQYVTAASAPYSQRSLPPSSLKTDPRNPDFPNGYHLYKVIRPFTVVGGPIAPWFGQPGLGAQFWTGKVGTILQLITDGYIERQDPSILLKQSSACTVGTGA</sequence>
<evidence type="ECO:0000313" key="5">
    <source>
        <dbReference type="Proteomes" id="UP000076744"/>
    </source>
</evidence>
<dbReference type="GO" id="GO:0050135">
    <property type="term" value="F:NADP+ nucleosidase activity"/>
    <property type="evidence" value="ECO:0007669"/>
    <property type="project" value="InterPro"/>
</dbReference>
<name>A0A162LGJ7_CORFA</name>
<evidence type="ECO:0000259" key="3">
    <source>
        <dbReference type="Pfam" id="PF14021"/>
    </source>
</evidence>
<dbReference type="Pfam" id="PF14021">
    <property type="entry name" value="TNT"/>
    <property type="match status" value="1"/>
</dbReference>
<dbReference type="RefSeq" id="XP_018706581.1">
    <property type="nucleotide sequence ID" value="XM_018845874.1"/>
</dbReference>
<reference evidence="4 5" key="1">
    <citation type="journal article" date="2016" name="Genome Biol. Evol.">
        <title>Divergent and convergent evolution of fungal pathogenicity.</title>
        <authorList>
            <person name="Shang Y."/>
            <person name="Xiao G."/>
            <person name="Zheng P."/>
            <person name="Cen K."/>
            <person name="Zhan S."/>
            <person name="Wang C."/>
        </authorList>
    </citation>
    <scope>NUCLEOTIDE SEQUENCE [LARGE SCALE GENOMIC DNA]</scope>
    <source>
        <strain evidence="4 5">ARSEF 2679</strain>
    </source>
</reference>
<evidence type="ECO:0000313" key="4">
    <source>
        <dbReference type="EMBL" id="OAA70294.1"/>
    </source>
</evidence>
<feature type="compositionally biased region" description="Polar residues" evidence="1">
    <location>
        <begin position="140"/>
        <end position="152"/>
    </location>
</feature>
<keyword evidence="2" id="KW-0732">Signal</keyword>
<dbReference type="GeneID" id="30018560"/>
<proteinExistence type="predicted"/>